<keyword evidence="2" id="KW-1185">Reference proteome</keyword>
<name>A0ACC3NCK8_9PEZI</name>
<dbReference type="Proteomes" id="UP001281147">
    <property type="component" value="Unassembled WGS sequence"/>
</dbReference>
<proteinExistence type="predicted"/>
<comment type="caution">
    <text evidence="1">The sequence shown here is derived from an EMBL/GenBank/DDBJ whole genome shotgun (WGS) entry which is preliminary data.</text>
</comment>
<gene>
    <name evidence="1" type="ORF">LTR37_007799</name>
</gene>
<reference evidence="1" key="1">
    <citation type="submission" date="2023-07" db="EMBL/GenBank/DDBJ databases">
        <title>Black Yeasts Isolated from many extreme environments.</title>
        <authorList>
            <person name="Coleine C."/>
            <person name="Stajich J.E."/>
            <person name="Selbmann L."/>
        </authorList>
    </citation>
    <scope>NUCLEOTIDE SEQUENCE</scope>
    <source>
        <strain evidence="1">CCFEE 5714</strain>
    </source>
</reference>
<accession>A0ACC3NCK8</accession>
<protein>
    <submittedName>
        <fullName evidence="1">Uncharacterized protein</fullName>
    </submittedName>
</protein>
<evidence type="ECO:0000313" key="1">
    <source>
        <dbReference type="EMBL" id="KAK3714493.1"/>
    </source>
</evidence>
<evidence type="ECO:0000313" key="2">
    <source>
        <dbReference type="Proteomes" id="UP001281147"/>
    </source>
</evidence>
<sequence>MRGQPALAKRSTPVKTQKNSKSQASSLLCSSQAEVFTSGGVTSRDDDPKYQQFSDEELKIIVEEAKRMGLICAAHAVGKAGIMAAIRAEFKVIEHNSMADDEVVKLMEEKEIMAVATITPIESILNNKDRYPPAMYKKTVQVAKAHKAAYKQAVKAGIKCALGSDLFGGIGSVLSPGLNGHEVVLAVEAGAMTPLHAIEAATANGPMTLGSEQAPSSGQVKEGYSADLLGLDDNPLDNTNMLRAPKNIRYIWKTGNLVKAPGLDPWGVLDR</sequence>
<organism evidence="1 2">
    <name type="scientific">Vermiconidia calcicola</name>
    <dbReference type="NCBI Taxonomy" id="1690605"/>
    <lineage>
        <taxon>Eukaryota</taxon>
        <taxon>Fungi</taxon>
        <taxon>Dikarya</taxon>
        <taxon>Ascomycota</taxon>
        <taxon>Pezizomycotina</taxon>
        <taxon>Dothideomycetes</taxon>
        <taxon>Dothideomycetidae</taxon>
        <taxon>Mycosphaerellales</taxon>
        <taxon>Extremaceae</taxon>
        <taxon>Vermiconidia</taxon>
    </lineage>
</organism>
<dbReference type="EMBL" id="JAUTXU010000055">
    <property type="protein sequence ID" value="KAK3714493.1"/>
    <property type="molecule type" value="Genomic_DNA"/>
</dbReference>